<dbReference type="Proteomes" id="UP001066276">
    <property type="component" value="Chromosome 2_1"/>
</dbReference>
<dbReference type="EMBL" id="JANPWB010000003">
    <property type="protein sequence ID" value="KAJ1199555.1"/>
    <property type="molecule type" value="Genomic_DNA"/>
</dbReference>
<dbReference type="AlphaFoldDB" id="A0AAV7VG08"/>
<sequence>MWDTVGAGSYGQSGVGSARTSRVDGTDWRRYGEGPPRVSPQRCVDSDSVIRIEIQQDGTMAVVDPEQAVVLAGPSDMEDEVLSVDS</sequence>
<keyword evidence="3" id="KW-1185">Reference proteome</keyword>
<organism evidence="2 3">
    <name type="scientific">Pleurodeles waltl</name>
    <name type="common">Iberian ribbed newt</name>
    <dbReference type="NCBI Taxonomy" id="8319"/>
    <lineage>
        <taxon>Eukaryota</taxon>
        <taxon>Metazoa</taxon>
        <taxon>Chordata</taxon>
        <taxon>Craniata</taxon>
        <taxon>Vertebrata</taxon>
        <taxon>Euteleostomi</taxon>
        <taxon>Amphibia</taxon>
        <taxon>Batrachia</taxon>
        <taxon>Caudata</taxon>
        <taxon>Salamandroidea</taxon>
        <taxon>Salamandridae</taxon>
        <taxon>Pleurodelinae</taxon>
        <taxon>Pleurodeles</taxon>
    </lineage>
</organism>
<evidence type="ECO:0000313" key="3">
    <source>
        <dbReference type="Proteomes" id="UP001066276"/>
    </source>
</evidence>
<evidence type="ECO:0000313" key="2">
    <source>
        <dbReference type="EMBL" id="KAJ1199555.1"/>
    </source>
</evidence>
<gene>
    <name evidence="2" type="ORF">NDU88_003389</name>
</gene>
<accession>A0AAV7VG08</accession>
<feature type="region of interest" description="Disordered" evidence="1">
    <location>
        <begin position="1"/>
        <end position="42"/>
    </location>
</feature>
<feature type="compositionally biased region" description="Basic and acidic residues" evidence="1">
    <location>
        <begin position="21"/>
        <end position="32"/>
    </location>
</feature>
<evidence type="ECO:0000256" key="1">
    <source>
        <dbReference type="SAM" id="MobiDB-lite"/>
    </source>
</evidence>
<proteinExistence type="predicted"/>
<reference evidence="2" key="1">
    <citation type="journal article" date="2022" name="bioRxiv">
        <title>Sequencing and chromosome-scale assembly of the giantPleurodeles waltlgenome.</title>
        <authorList>
            <person name="Brown T."/>
            <person name="Elewa A."/>
            <person name="Iarovenko S."/>
            <person name="Subramanian E."/>
            <person name="Araus A.J."/>
            <person name="Petzold A."/>
            <person name="Susuki M."/>
            <person name="Suzuki K.-i.T."/>
            <person name="Hayashi T."/>
            <person name="Toyoda A."/>
            <person name="Oliveira C."/>
            <person name="Osipova E."/>
            <person name="Leigh N.D."/>
            <person name="Simon A."/>
            <person name="Yun M.H."/>
        </authorList>
    </citation>
    <scope>NUCLEOTIDE SEQUENCE</scope>
    <source>
        <strain evidence="2">20211129_DDA</strain>
        <tissue evidence="2">Liver</tissue>
    </source>
</reference>
<comment type="caution">
    <text evidence="2">The sequence shown here is derived from an EMBL/GenBank/DDBJ whole genome shotgun (WGS) entry which is preliminary data.</text>
</comment>
<name>A0AAV7VG08_PLEWA</name>
<protein>
    <submittedName>
        <fullName evidence="2">Uncharacterized protein</fullName>
    </submittedName>
</protein>